<evidence type="ECO:0000313" key="8">
    <source>
        <dbReference type="EMBL" id="WFG40296.1"/>
    </source>
</evidence>
<evidence type="ECO:0000256" key="2">
    <source>
        <dbReference type="ARBA" id="ARBA00023015"/>
    </source>
</evidence>
<gene>
    <name evidence="7" type="ORF">GKO46_09565</name>
    <name evidence="8" type="ORF">GKO48_11975</name>
</gene>
<dbReference type="SUPFAM" id="SSF46785">
    <property type="entry name" value="Winged helix' DNA-binding domain"/>
    <property type="match status" value="1"/>
</dbReference>
<dbReference type="SUPFAM" id="SSF53850">
    <property type="entry name" value="Periplasmic binding protein-like II"/>
    <property type="match status" value="1"/>
</dbReference>
<dbReference type="EMBL" id="CP046147">
    <property type="protein sequence ID" value="WFG40296.1"/>
    <property type="molecule type" value="Genomic_DNA"/>
</dbReference>
<dbReference type="PRINTS" id="PR00039">
    <property type="entry name" value="HTHLYSR"/>
</dbReference>
<dbReference type="Pfam" id="PF00126">
    <property type="entry name" value="HTH_1"/>
    <property type="match status" value="1"/>
</dbReference>
<dbReference type="FunFam" id="1.10.10.10:FF:000001">
    <property type="entry name" value="LysR family transcriptional regulator"/>
    <property type="match status" value="1"/>
</dbReference>
<keyword evidence="9" id="KW-1185">Reference proteome</keyword>
<dbReference type="AlphaFoldDB" id="A0AAJ6CSH0"/>
<evidence type="ECO:0000256" key="1">
    <source>
        <dbReference type="ARBA" id="ARBA00009437"/>
    </source>
</evidence>
<dbReference type="GO" id="GO:0000976">
    <property type="term" value="F:transcription cis-regulatory region binding"/>
    <property type="evidence" value="ECO:0007669"/>
    <property type="project" value="TreeGrafter"/>
</dbReference>
<sequence length="294" mass="31476">MNIAELEALKAVAETGSFTRAADRLGMSQPGLSRQIQRLERELGTRLLERRGTGAILTDAGRESMQFAIRTISDFDALVSRFGPDPSALSGVIRIVASSTPAEYLVPALISEFTQQHTGISVEVLVADSAQVARTLGDRQADLGLSGMPSTSVGYSTIPMAKDEVVLAVSSSHRFADQRSITIDQLRDENIIEREGGSGTWQTVVQALSASGIELPEHKVSMTLGSTQAVVAAVQQNLGVGFVTQHAVSSHSKVVAVRIDGLSLERDLSLVYETGRVRGRHTQAFIDFVNAKSS</sequence>
<evidence type="ECO:0000256" key="3">
    <source>
        <dbReference type="ARBA" id="ARBA00023125"/>
    </source>
</evidence>
<dbReference type="InterPro" id="IPR005119">
    <property type="entry name" value="LysR_subst-bd"/>
</dbReference>
<accession>A0AAJ6CSH0</accession>
<protein>
    <submittedName>
        <fullName evidence="8">LysR family transcriptional regulator</fullName>
    </submittedName>
</protein>
<reference evidence="8" key="2">
    <citation type="journal article" date="2023" name="Nat. Commun.">
        <title>Cultivation of marine bacteria of the SAR202 clade.</title>
        <authorList>
            <person name="Lim Y."/>
            <person name="Seo J.H."/>
            <person name="Giovannoni S.J."/>
            <person name="Kang I."/>
            <person name="Cho J.C."/>
        </authorList>
    </citation>
    <scope>NUCLEOTIDE SEQUENCE</scope>
    <source>
        <strain evidence="8">JH1073</strain>
    </source>
</reference>
<evidence type="ECO:0000313" key="7">
    <source>
        <dbReference type="EMBL" id="MDG0867316.1"/>
    </source>
</evidence>
<dbReference type="GO" id="GO:0003700">
    <property type="term" value="F:DNA-binding transcription factor activity"/>
    <property type="evidence" value="ECO:0007669"/>
    <property type="project" value="InterPro"/>
</dbReference>
<dbReference type="PANTHER" id="PTHR30126:SF39">
    <property type="entry name" value="HTH-TYPE TRANSCRIPTIONAL REGULATOR CYSL"/>
    <property type="match status" value="1"/>
</dbReference>
<dbReference type="InterPro" id="IPR036388">
    <property type="entry name" value="WH-like_DNA-bd_sf"/>
</dbReference>
<dbReference type="Proteomes" id="UP001321249">
    <property type="component" value="Unassembled WGS sequence"/>
</dbReference>
<dbReference type="Proteomes" id="UP001219901">
    <property type="component" value="Chromosome"/>
</dbReference>
<keyword evidence="3" id="KW-0238">DNA-binding</keyword>
<dbReference type="Pfam" id="PF03466">
    <property type="entry name" value="LysR_substrate"/>
    <property type="match status" value="1"/>
</dbReference>
<evidence type="ECO:0000259" key="6">
    <source>
        <dbReference type="Pfam" id="PF03466"/>
    </source>
</evidence>
<name>A0AAJ6CSH0_9CHLR</name>
<reference evidence="9" key="3">
    <citation type="submission" date="2023-06" db="EMBL/GenBank/DDBJ databases">
        <title>Pangenomics reveal diversification of enzyme families and niche specialization in globally abundant SAR202 bacteria.</title>
        <authorList>
            <person name="Saw J.H.W."/>
        </authorList>
    </citation>
    <scope>NUCLEOTIDE SEQUENCE [LARGE SCALE GENOMIC DNA]</scope>
    <source>
        <strain evidence="9">JH1073</strain>
    </source>
</reference>
<reference evidence="9 10" key="1">
    <citation type="submission" date="2019-11" db="EMBL/GenBank/DDBJ databases">
        <authorList>
            <person name="Cho J.-C."/>
        </authorList>
    </citation>
    <scope>NUCLEOTIDE SEQUENCE [LARGE SCALE GENOMIC DNA]</scope>
    <source>
        <strain evidence="8 9">JH1073</strain>
        <strain evidence="7 10">JH702</strain>
    </source>
</reference>
<dbReference type="EMBL" id="WMBE01000003">
    <property type="protein sequence ID" value="MDG0867316.1"/>
    <property type="molecule type" value="Genomic_DNA"/>
</dbReference>
<keyword evidence="4" id="KW-0804">Transcription</keyword>
<feature type="domain" description="HTH lysR-type" evidence="5">
    <location>
        <begin position="5"/>
        <end position="62"/>
    </location>
</feature>
<proteinExistence type="inferred from homology"/>
<dbReference type="InterPro" id="IPR000847">
    <property type="entry name" value="LysR_HTH_N"/>
</dbReference>
<dbReference type="Gene3D" id="1.10.10.10">
    <property type="entry name" value="Winged helix-like DNA-binding domain superfamily/Winged helix DNA-binding domain"/>
    <property type="match status" value="1"/>
</dbReference>
<dbReference type="Gene3D" id="3.40.190.290">
    <property type="match status" value="1"/>
</dbReference>
<feature type="domain" description="LysR substrate-binding" evidence="6">
    <location>
        <begin position="89"/>
        <end position="291"/>
    </location>
</feature>
<evidence type="ECO:0000256" key="4">
    <source>
        <dbReference type="ARBA" id="ARBA00023163"/>
    </source>
</evidence>
<organism evidence="8 9">
    <name type="scientific">Candidatus Lucifugimonas marina</name>
    <dbReference type="NCBI Taxonomy" id="3038979"/>
    <lineage>
        <taxon>Bacteria</taxon>
        <taxon>Bacillati</taxon>
        <taxon>Chloroflexota</taxon>
        <taxon>Dehalococcoidia</taxon>
        <taxon>SAR202 cluster</taxon>
        <taxon>Candidatus Lucifugimonadales</taxon>
        <taxon>Candidatus Lucifugimonadaceae</taxon>
        <taxon>Candidatus Lucifugimonas</taxon>
    </lineage>
</organism>
<evidence type="ECO:0000259" key="5">
    <source>
        <dbReference type="Pfam" id="PF00126"/>
    </source>
</evidence>
<dbReference type="PANTHER" id="PTHR30126">
    <property type="entry name" value="HTH-TYPE TRANSCRIPTIONAL REGULATOR"/>
    <property type="match status" value="1"/>
</dbReference>
<keyword evidence="2" id="KW-0805">Transcription regulation</keyword>
<dbReference type="RefSeq" id="WP_342825564.1">
    <property type="nucleotide sequence ID" value="NZ_CP046146.1"/>
</dbReference>
<comment type="similarity">
    <text evidence="1">Belongs to the LysR transcriptional regulatory family.</text>
</comment>
<evidence type="ECO:0000313" key="9">
    <source>
        <dbReference type="Proteomes" id="UP001219901"/>
    </source>
</evidence>
<dbReference type="InterPro" id="IPR036390">
    <property type="entry name" value="WH_DNA-bd_sf"/>
</dbReference>
<evidence type="ECO:0000313" key="10">
    <source>
        <dbReference type="Proteomes" id="UP001321249"/>
    </source>
</evidence>